<accession>A0A645IW32</accession>
<dbReference type="Pfam" id="PF04023">
    <property type="entry name" value="FeoA"/>
    <property type="match status" value="1"/>
</dbReference>
<evidence type="ECO:0000256" key="1">
    <source>
        <dbReference type="ARBA" id="ARBA00023004"/>
    </source>
</evidence>
<organism evidence="3">
    <name type="scientific">bioreactor metagenome</name>
    <dbReference type="NCBI Taxonomy" id="1076179"/>
    <lineage>
        <taxon>unclassified sequences</taxon>
        <taxon>metagenomes</taxon>
        <taxon>ecological metagenomes</taxon>
    </lineage>
</organism>
<dbReference type="InterPro" id="IPR038157">
    <property type="entry name" value="FeoA_core_dom"/>
</dbReference>
<keyword evidence="1" id="KW-0408">Iron</keyword>
<evidence type="ECO:0000313" key="3">
    <source>
        <dbReference type="EMBL" id="MPN52604.1"/>
    </source>
</evidence>
<evidence type="ECO:0000259" key="2">
    <source>
        <dbReference type="SMART" id="SM00899"/>
    </source>
</evidence>
<protein>
    <recommendedName>
        <fullName evidence="2">Ferrous iron transporter FeoA-like domain-containing protein</fullName>
    </recommendedName>
</protein>
<dbReference type="SMART" id="SM00899">
    <property type="entry name" value="FeoA"/>
    <property type="match status" value="1"/>
</dbReference>
<dbReference type="SUPFAM" id="SSF50037">
    <property type="entry name" value="C-terminal domain of transcriptional repressors"/>
    <property type="match status" value="1"/>
</dbReference>
<dbReference type="InterPro" id="IPR053184">
    <property type="entry name" value="FeoA-like"/>
</dbReference>
<dbReference type="InterPro" id="IPR007167">
    <property type="entry name" value="Fe-transptr_FeoA-like"/>
</dbReference>
<sequence length="73" mass="7806">MPLTMLPVGKKAVVNTCRAKGKTKKFLEGLGIIPGTPISVLSEIKGNLIICIKGTRIAIDRGIAQQLTVEFQS</sequence>
<name>A0A645IW32_9ZZZZ</name>
<dbReference type="AlphaFoldDB" id="A0A645IW32"/>
<gene>
    <name evidence="3" type="ORF">SDC9_200266</name>
</gene>
<feature type="domain" description="Ferrous iron transporter FeoA-like" evidence="2">
    <location>
        <begin position="1"/>
        <end position="71"/>
    </location>
</feature>
<reference evidence="3" key="1">
    <citation type="submission" date="2019-08" db="EMBL/GenBank/DDBJ databases">
        <authorList>
            <person name="Kucharzyk K."/>
            <person name="Murdoch R.W."/>
            <person name="Higgins S."/>
            <person name="Loffler F."/>
        </authorList>
    </citation>
    <scope>NUCLEOTIDE SEQUENCE</scope>
</reference>
<dbReference type="EMBL" id="VSSQ01118867">
    <property type="protein sequence ID" value="MPN52604.1"/>
    <property type="molecule type" value="Genomic_DNA"/>
</dbReference>
<proteinExistence type="predicted"/>
<dbReference type="InterPro" id="IPR008988">
    <property type="entry name" value="Transcriptional_repressor_C"/>
</dbReference>
<comment type="caution">
    <text evidence="3">The sequence shown here is derived from an EMBL/GenBank/DDBJ whole genome shotgun (WGS) entry which is preliminary data.</text>
</comment>
<dbReference type="Gene3D" id="2.30.30.90">
    <property type="match status" value="1"/>
</dbReference>
<dbReference type="PANTHER" id="PTHR43151:SF1">
    <property type="entry name" value="SSR2333 PROTEIN"/>
    <property type="match status" value="1"/>
</dbReference>
<dbReference type="GO" id="GO:0046914">
    <property type="term" value="F:transition metal ion binding"/>
    <property type="evidence" value="ECO:0007669"/>
    <property type="project" value="InterPro"/>
</dbReference>
<dbReference type="PANTHER" id="PTHR43151">
    <property type="entry name" value="FEOA FAMILY PROTEIN"/>
    <property type="match status" value="1"/>
</dbReference>